<evidence type="ECO:0000256" key="10">
    <source>
        <dbReference type="ARBA" id="ARBA00023180"/>
    </source>
</evidence>
<evidence type="ECO:0000256" key="5">
    <source>
        <dbReference type="ARBA" id="ARBA00022723"/>
    </source>
</evidence>
<feature type="chain" id="PRO_5042073405" description="Alpha-amylase" evidence="20">
    <location>
        <begin position="20"/>
        <end position="532"/>
    </location>
</feature>
<keyword evidence="6 20" id="KW-0732">Signal</keyword>
<dbReference type="InterPro" id="IPR006047">
    <property type="entry name" value="GH13_cat_dom"/>
</dbReference>
<feature type="binding site" evidence="17">
    <location>
        <position position="100"/>
    </location>
    <ligand>
        <name>substrate</name>
    </ligand>
</feature>
<dbReference type="GO" id="GO:0005509">
    <property type="term" value="F:calcium ion binding"/>
    <property type="evidence" value="ECO:0007669"/>
    <property type="project" value="InterPro"/>
</dbReference>
<dbReference type="SUPFAM" id="SSF51011">
    <property type="entry name" value="Glycosyl hydrolase domain"/>
    <property type="match status" value="1"/>
</dbReference>
<dbReference type="Gene3D" id="3.20.20.80">
    <property type="entry name" value="Glycosidases"/>
    <property type="match status" value="1"/>
</dbReference>
<feature type="binding site" evidence="15">
    <location>
        <position position="255"/>
    </location>
    <ligand>
        <name>Ca(2+)</name>
        <dbReference type="ChEBI" id="CHEBI:29108"/>
        <label>2</label>
    </ligand>
</feature>
<dbReference type="GO" id="GO:0016052">
    <property type="term" value="P:carbohydrate catabolic process"/>
    <property type="evidence" value="ECO:0007669"/>
    <property type="project" value="InterPro"/>
</dbReference>
<organism evidence="22 23">
    <name type="scientific">Roridomyces roridus</name>
    <dbReference type="NCBI Taxonomy" id="1738132"/>
    <lineage>
        <taxon>Eukaryota</taxon>
        <taxon>Fungi</taxon>
        <taxon>Dikarya</taxon>
        <taxon>Basidiomycota</taxon>
        <taxon>Agaricomycotina</taxon>
        <taxon>Agaricomycetes</taxon>
        <taxon>Agaricomycetidae</taxon>
        <taxon>Agaricales</taxon>
        <taxon>Marasmiineae</taxon>
        <taxon>Mycenaceae</taxon>
        <taxon>Roridomyces</taxon>
    </lineage>
</organism>
<dbReference type="Pfam" id="PF00128">
    <property type="entry name" value="Alpha-amylase"/>
    <property type="match status" value="1"/>
</dbReference>
<evidence type="ECO:0000256" key="3">
    <source>
        <dbReference type="ARBA" id="ARBA00008061"/>
    </source>
</evidence>
<dbReference type="Gene3D" id="2.60.40.1180">
    <property type="entry name" value="Golgi alpha-mannosidase II"/>
    <property type="match status" value="1"/>
</dbReference>
<gene>
    <name evidence="22" type="ORF">FB45DRAFT_892153</name>
</gene>
<dbReference type="InterPro" id="IPR013780">
    <property type="entry name" value="Glyco_hydro_b"/>
</dbReference>
<feature type="binding site" evidence="17">
    <location>
        <position position="229"/>
    </location>
    <ligand>
        <name>substrate</name>
    </ligand>
</feature>
<feature type="binding site" evidence="17">
    <location>
        <position position="324"/>
    </location>
    <ligand>
        <name>substrate</name>
    </ligand>
</feature>
<evidence type="ECO:0000256" key="20">
    <source>
        <dbReference type="SAM" id="SignalP"/>
    </source>
</evidence>
<keyword evidence="10" id="KW-0325">Glycoprotein</keyword>
<dbReference type="Pfam" id="PF09260">
    <property type="entry name" value="A_amylase_dom_C"/>
    <property type="match status" value="1"/>
</dbReference>
<feature type="binding site" evidence="15">
    <location>
        <position position="231"/>
    </location>
    <ligand>
        <name>Ca(2+)</name>
        <dbReference type="ChEBI" id="CHEBI:29108"/>
        <label>2</label>
    </ligand>
</feature>
<dbReference type="PANTHER" id="PTHR10357:SF215">
    <property type="entry name" value="ALPHA-AMYLASE 1"/>
    <property type="match status" value="1"/>
</dbReference>
<dbReference type="EMBL" id="JARKIF010000002">
    <property type="protein sequence ID" value="KAJ7647034.1"/>
    <property type="molecule type" value="Genomic_DNA"/>
</dbReference>
<evidence type="ECO:0000256" key="12">
    <source>
        <dbReference type="ARBA" id="ARBA00023295"/>
    </source>
</evidence>
<evidence type="ECO:0000256" key="16">
    <source>
        <dbReference type="PIRSR" id="PIRSR001024-4"/>
    </source>
</evidence>
<feature type="binding site" evidence="15">
    <location>
        <position position="138"/>
    </location>
    <ligand>
        <name>Ca(2+)</name>
        <dbReference type="ChEBI" id="CHEBI:29108"/>
        <label>1</label>
    </ligand>
</feature>
<evidence type="ECO:0000259" key="21">
    <source>
        <dbReference type="SMART" id="SM00642"/>
    </source>
</evidence>
<dbReference type="InterPro" id="IPR006046">
    <property type="entry name" value="Alpha_amylase"/>
</dbReference>
<feature type="binding site" evidence="15">
    <location>
        <position position="200"/>
    </location>
    <ligand>
        <name>Ca(2+)</name>
        <dbReference type="ChEBI" id="CHEBI:29108"/>
        <label>1</label>
    </ligand>
</feature>
<comment type="caution">
    <text evidence="22">The sequence shown here is derived from an EMBL/GenBank/DDBJ whole genome shotgun (WGS) entry which is preliminary data.</text>
</comment>
<comment type="cofactor">
    <cofactor evidence="2">
        <name>Ca(2+)</name>
        <dbReference type="ChEBI" id="CHEBI:29108"/>
    </cofactor>
</comment>
<dbReference type="PANTHER" id="PTHR10357">
    <property type="entry name" value="ALPHA-AMYLASE FAMILY MEMBER"/>
    <property type="match status" value="1"/>
</dbReference>
<feature type="disulfide bond" evidence="16">
    <location>
        <begin position="175"/>
        <end position="189"/>
    </location>
</feature>
<feature type="binding site" evidence="15">
    <location>
        <position position="235"/>
    </location>
    <ligand>
        <name>Ca(2+)</name>
        <dbReference type="ChEBI" id="CHEBI:29108"/>
        <label>1</label>
    </ligand>
</feature>
<evidence type="ECO:0000256" key="19">
    <source>
        <dbReference type="RuleBase" id="RU361134"/>
    </source>
</evidence>
<evidence type="ECO:0000256" key="7">
    <source>
        <dbReference type="ARBA" id="ARBA00022801"/>
    </source>
</evidence>
<evidence type="ECO:0000256" key="1">
    <source>
        <dbReference type="ARBA" id="ARBA00000548"/>
    </source>
</evidence>
<dbReference type="CDD" id="cd11319">
    <property type="entry name" value="AmyAc_euk_AmyA"/>
    <property type="match status" value="1"/>
</dbReference>
<dbReference type="GO" id="GO:0004556">
    <property type="term" value="F:alpha-amylase activity"/>
    <property type="evidence" value="ECO:0007669"/>
    <property type="project" value="UniProtKB-UniRule"/>
</dbReference>
<dbReference type="FunFam" id="3.20.20.80:FF:000120">
    <property type="entry name" value="Alpha-amylase A"/>
    <property type="match status" value="1"/>
</dbReference>
<dbReference type="PIRSF" id="PIRSF001024">
    <property type="entry name" value="Alph-amyl_fung"/>
    <property type="match status" value="1"/>
</dbReference>
<feature type="domain" description="Glycosyl hydrolase family 13 catalytic" evidence="21">
    <location>
        <begin position="32"/>
        <end position="396"/>
    </location>
</feature>
<evidence type="ECO:0000256" key="13">
    <source>
        <dbReference type="PIRSR" id="PIRSR001024-1"/>
    </source>
</evidence>
<evidence type="ECO:0000256" key="6">
    <source>
        <dbReference type="ARBA" id="ARBA00022729"/>
    </source>
</evidence>
<dbReference type="AlphaFoldDB" id="A0AAD7CEM2"/>
<evidence type="ECO:0000256" key="4">
    <source>
        <dbReference type="ARBA" id="ARBA00012595"/>
    </source>
</evidence>
<feature type="site" description="Transition state stabilizer" evidence="14">
    <location>
        <position position="324"/>
    </location>
</feature>
<accession>A0AAD7CEM2</accession>
<keyword evidence="7 19" id="KW-0378">Hydrolase</keyword>
<evidence type="ECO:0000256" key="14">
    <source>
        <dbReference type="PIRSR" id="PIRSR001024-2"/>
    </source>
</evidence>
<evidence type="ECO:0000256" key="15">
    <source>
        <dbReference type="PIRSR" id="PIRSR001024-3"/>
    </source>
</evidence>
<dbReference type="SMART" id="SM00642">
    <property type="entry name" value="Aamy"/>
    <property type="match status" value="1"/>
</dbReference>
<evidence type="ECO:0000313" key="22">
    <source>
        <dbReference type="EMBL" id="KAJ7647034.1"/>
    </source>
</evidence>
<feature type="active site" description="Nucleophile" evidence="13">
    <location>
        <position position="231"/>
    </location>
</feature>
<evidence type="ECO:0000256" key="11">
    <source>
        <dbReference type="ARBA" id="ARBA00023277"/>
    </source>
</evidence>
<protein>
    <recommendedName>
        <fullName evidence="4 19">Alpha-amylase</fullName>
        <ecNumber evidence="4 19">3.2.1.1</ecNumber>
    </recommendedName>
</protein>
<keyword evidence="12 19" id="KW-0326">Glycosidase</keyword>
<evidence type="ECO:0000313" key="23">
    <source>
        <dbReference type="Proteomes" id="UP001221142"/>
    </source>
</evidence>
<keyword evidence="9 16" id="KW-1015">Disulfide bond</keyword>
<evidence type="ECO:0000256" key="8">
    <source>
        <dbReference type="ARBA" id="ARBA00022837"/>
    </source>
</evidence>
<evidence type="ECO:0000256" key="17">
    <source>
        <dbReference type="PIRSR" id="PIRSR001024-5"/>
    </source>
</evidence>
<dbReference type="SUPFAM" id="SSF51445">
    <property type="entry name" value="(Trans)glycosidases"/>
    <property type="match status" value="1"/>
</dbReference>
<evidence type="ECO:0000256" key="9">
    <source>
        <dbReference type="ARBA" id="ARBA00023157"/>
    </source>
</evidence>
<evidence type="ECO:0000256" key="18">
    <source>
        <dbReference type="RuleBase" id="RU003615"/>
    </source>
</evidence>
<keyword evidence="5 15" id="KW-0479">Metal-binding</keyword>
<proteinExistence type="inferred from homology"/>
<dbReference type="EC" id="3.2.1.1" evidence="4 19"/>
<dbReference type="PRINTS" id="PR00110">
    <property type="entry name" value="ALPHAAMYLASE"/>
</dbReference>
<keyword evidence="23" id="KW-1185">Reference proteome</keyword>
<feature type="binding site" evidence="15">
    <location>
        <position position="187"/>
    </location>
    <ligand>
        <name>Ca(2+)</name>
        <dbReference type="ChEBI" id="CHEBI:29108"/>
        <label>1</label>
    </ligand>
</feature>
<dbReference type="Proteomes" id="UP001221142">
    <property type="component" value="Unassembled WGS sequence"/>
</dbReference>
<dbReference type="InterPro" id="IPR017853">
    <property type="entry name" value="GH"/>
</dbReference>
<feature type="binding site" evidence="17">
    <location>
        <position position="371"/>
    </location>
    <ligand>
        <name>substrate</name>
    </ligand>
</feature>
<feature type="binding site" evidence="17">
    <location>
        <position position="139"/>
    </location>
    <ligand>
        <name>substrate</name>
    </ligand>
</feature>
<name>A0AAD7CEM2_9AGAR</name>
<feature type="signal peptide" evidence="20">
    <location>
        <begin position="1"/>
        <end position="19"/>
    </location>
</feature>
<keyword evidence="8 15" id="KW-0106">Calcium</keyword>
<comment type="similarity">
    <text evidence="3 18">Belongs to the glycosyl hydrolase 13 family.</text>
</comment>
<sequence>MRPSFIFSSLLLFASPALAASAADWSTRQIYQLVTDRFATSNNSATTCDTSLRTYCGGSWKGIINHLDYIQGMGFDAVWISPVVKNVDATPYGDGYHGYWSEDINTISSRYGSTDDLKALSNALHERGMYLMIDIVINHFAGIPTNTTTSPSNQFTFDYSRFNPFNMADDFHAQCFINDYTNQTDVEQCWLGDEKLPLPDLNTEDDAVVSALSSWIGDLVKAYAVDGVRIDTVKHIRHDFWSAFTKSAGVWTLGEVLTDNATYSAQYIGAVDAVLDYPSWYNLLDAFGTSTGNLSALTLNPSPAALASKSSPTSLTGVFLENHDQPRFASHTSDVALIKNAMSWVFVGDGVPIMYYGQEQGYAGGADPANREALWLSGYETNKPLVLYASKLTSARKLAIAANKTFISTPASWINQSDPSTIALSKPPLLSLFTNVGSNATSQPTWSIPAGLYEANTTLVDVVSCTRLVVGEDGVNVTAMEGLPKVMIPASMLKKDGGACPALAIKQSGATRRSVVGVLSVVSAVWSVVTLV</sequence>
<reference evidence="22" key="1">
    <citation type="submission" date="2023-03" db="EMBL/GenBank/DDBJ databases">
        <title>Massive genome expansion in bonnet fungi (Mycena s.s.) driven by repeated elements and novel gene families across ecological guilds.</title>
        <authorList>
            <consortium name="Lawrence Berkeley National Laboratory"/>
            <person name="Harder C.B."/>
            <person name="Miyauchi S."/>
            <person name="Viragh M."/>
            <person name="Kuo A."/>
            <person name="Thoen E."/>
            <person name="Andreopoulos B."/>
            <person name="Lu D."/>
            <person name="Skrede I."/>
            <person name="Drula E."/>
            <person name="Henrissat B."/>
            <person name="Morin E."/>
            <person name="Kohler A."/>
            <person name="Barry K."/>
            <person name="LaButti K."/>
            <person name="Morin E."/>
            <person name="Salamov A."/>
            <person name="Lipzen A."/>
            <person name="Mereny Z."/>
            <person name="Hegedus B."/>
            <person name="Baldrian P."/>
            <person name="Stursova M."/>
            <person name="Weitz H."/>
            <person name="Taylor A."/>
            <person name="Grigoriev I.V."/>
            <person name="Nagy L.G."/>
            <person name="Martin F."/>
            <person name="Kauserud H."/>
        </authorList>
    </citation>
    <scope>NUCLEOTIDE SEQUENCE</scope>
    <source>
        <strain evidence="22">9284</strain>
    </source>
</reference>
<feature type="active site" description="Proton donor" evidence="13">
    <location>
        <position position="255"/>
    </location>
</feature>
<dbReference type="InterPro" id="IPR015340">
    <property type="entry name" value="A_amylase_C_dom"/>
</dbReference>
<feature type="disulfide bond" evidence="16">
    <location>
        <begin position="48"/>
        <end position="56"/>
    </location>
</feature>
<keyword evidence="11 19" id="KW-0119">Carbohydrate metabolism</keyword>
<comment type="catalytic activity">
    <reaction evidence="1 19">
        <text>Endohydrolysis of (1-&gt;4)-alpha-D-glucosidic linkages in polysaccharides containing three or more (1-&gt;4)-alpha-linked D-glucose units.</text>
        <dbReference type="EC" id="3.2.1.1"/>
    </reaction>
</comment>
<evidence type="ECO:0000256" key="2">
    <source>
        <dbReference type="ARBA" id="ARBA00001913"/>
    </source>
</evidence>
<dbReference type="InterPro" id="IPR013777">
    <property type="entry name" value="A-amylase-like"/>
</dbReference>